<evidence type="ECO:0000256" key="1">
    <source>
        <dbReference type="ARBA" id="ARBA00000085"/>
    </source>
</evidence>
<reference evidence="7" key="1">
    <citation type="submission" date="2022-01" db="EMBL/GenBank/DDBJ databases">
        <title>Genome-Based Taxonomic Classification of the Phylum Actinobacteria.</title>
        <authorList>
            <person name="Gao Y."/>
        </authorList>
    </citation>
    <scope>NUCLEOTIDE SEQUENCE</scope>
    <source>
        <strain evidence="7">KLBMP 8922</strain>
    </source>
</reference>
<proteinExistence type="predicted"/>
<dbReference type="EC" id="2.7.13.3" evidence="2"/>
<dbReference type="SUPFAM" id="SSF55874">
    <property type="entry name" value="ATPase domain of HSP90 chaperone/DNA topoisomerase II/histidine kinase"/>
    <property type="match status" value="1"/>
</dbReference>
<feature type="compositionally biased region" description="Low complexity" evidence="5">
    <location>
        <begin position="501"/>
        <end position="517"/>
    </location>
</feature>
<dbReference type="EMBL" id="JAKFHA010000047">
    <property type="protein sequence ID" value="MCF2533307.1"/>
    <property type="molecule type" value="Genomic_DNA"/>
</dbReference>
<keyword evidence="3" id="KW-0808">Transferase</keyword>
<evidence type="ECO:0000256" key="3">
    <source>
        <dbReference type="ARBA" id="ARBA00022777"/>
    </source>
</evidence>
<dbReference type="GO" id="GO:0005524">
    <property type="term" value="F:ATP binding"/>
    <property type="evidence" value="ECO:0007669"/>
    <property type="project" value="UniProtKB-KW"/>
</dbReference>
<dbReference type="InterPro" id="IPR018490">
    <property type="entry name" value="cNMP-bd_dom_sf"/>
</dbReference>
<dbReference type="SUPFAM" id="SSF51206">
    <property type="entry name" value="cAMP-binding domain-like"/>
    <property type="match status" value="1"/>
</dbReference>
<dbReference type="InterPro" id="IPR000595">
    <property type="entry name" value="cNMP-bd_dom"/>
</dbReference>
<dbReference type="GO" id="GO:0000160">
    <property type="term" value="P:phosphorelay signal transduction system"/>
    <property type="evidence" value="ECO:0007669"/>
    <property type="project" value="UniProtKB-KW"/>
</dbReference>
<organism evidence="7 8">
    <name type="scientific">Yinghuangia soli</name>
    <dbReference type="NCBI Taxonomy" id="2908204"/>
    <lineage>
        <taxon>Bacteria</taxon>
        <taxon>Bacillati</taxon>
        <taxon>Actinomycetota</taxon>
        <taxon>Actinomycetes</taxon>
        <taxon>Kitasatosporales</taxon>
        <taxon>Streptomycetaceae</taxon>
        <taxon>Yinghuangia</taxon>
    </lineage>
</organism>
<dbReference type="PANTHER" id="PTHR43065">
    <property type="entry name" value="SENSOR HISTIDINE KINASE"/>
    <property type="match status" value="1"/>
</dbReference>
<keyword evidence="7" id="KW-0067">ATP-binding</keyword>
<dbReference type="InterPro" id="IPR003594">
    <property type="entry name" value="HATPase_dom"/>
</dbReference>
<dbReference type="InterPro" id="IPR014710">
    <property type="entry name" value="RmlC-like_jellyroll"/>
</dbReference>
<dbReference type="Proteomes" id="UP001165378">
    <property type="component" value="Unassembled WGS sequence"/>
</dbReference>
<sequence length="530" mass="57673">MSVPWIRCEADELRTLFLFEKLTDDQLACLCRDGRVEWFDAGPVYREGEPATCFYVLFEGTVVLSRRVGGEDVDVNRTSMRGVYAGAFQAYLGDQVPQVYNNSMRVTERSRFFILPAETFAGIMHEWFPLAVHLLEGLFFGTKSTQQAIGQRERLLALGSLTAGLTHELNNPAAAAVRAAAELRERVAAMRHKLGVIAADPLRRDYVDALAKFQDEAAELASHAPSLSPLEASDREDAAADWLDDRGVEDGWRMAPAFVQAGVGTEWLDRVADALPADVLGPALRWLDSTVETELLLSEIEDATRRISALVDAAKSYAQLDRAPYRQVDVHDLLDSTLVMLAKKIGPDVRVVKEYDRDLPDIPAYPSELNQVWTNLIDNALGAMAGPGAGAGGTLTLRTYRDDGHLIVEVADTGPGVPAEIRDRIFDPFFTTKAVGEGTGLGLDISWRIVVGKHGGDLTVQSEPGDTRFRVRLPLDGAESAPVPEPASPVPELAPEPEPGSEPASAPAPASEPEFAPDFVPEPGTPEERP</sequence>
<keyword evidence="7" id="KW-0547">Nucleotide-binding</keyword>
<dbReference type="Gene3D" id="2.60.120.10">
    <property type="entry name" value="Jelly Rolls"/>
    <property type="match status" value="1"/>
</dbReference>
<accession>A0AA41QAP1</accession>
<keyword evidence="3" id="KW-0418">Kinase</keyword>
<feature type="region of interest" description="Disordered" evidence="5">
    <location>
        <begin position="478"/>
        <end position="530"/>
    </location>
</feature>
<dbReference type="Pfam" id="PF02518">
    <property type="entry name" value="HATPase_c"/>
    <property type="match status" value="1"/>
</dbReference>
<dbReference type="Gene3D" id="3.30.565.10">
    <property type="entry name" value="Histidine kinase-like ATPase, C-terminal domain"/>
    <property type="match status" value="1"/>
</dbReference>
<comment type="caution">
    <text evidence="7">The sequence shown here is derived from an EMBL/GenBank/DDBJ whole genome shotgun (WGS) entry which is preliminary data.</text>
</comment>
<evidence type="ECO:0000256" key="2">
    <source>
        <dbReference type="ARBA" id="ARBA00012438"/>
    </source>
</evidence>
<dbReference type="PROSITE" id="PS50109">
    <property type="entry name" value="HIS_KIN"/>
    <property type="match status" value="1"/>
</dbReference>
<dbReference type="GO" id="GO:0004673">
    <property type="term" value="F:protein histidine kinase activity"/>
    <property type="evidence" value="ECO:0007669"/>
    <property type="project" value="UniProtKB-EC"/>
</dbReference>
<dbReference type="InterPro" id="IPR036890">
    <property type="entry name" value="HATPase_C_sf"/>
</dbReference>
<evidence type="ECO:0000259" key="6">
    <source>
        <dbReference type="PROSITE" id="PS50109"/>
    </source>
</evidence>
<dbReference type="AlphaFoldDB" id="A0AA41QAP1"/>
<dbReference type="InterPro" id="IPR004358">
    <property type="entry name" value="Sig_transdc_His_kin-like_C"/>
</dbReference>
<dbReference type="SMART" id="SM00387">
    <property type="entry name" value="HATPase_c"/>
    <property type="match status" value="1"/>
</dbReference>
<evidence type="ECO:0000256" key="4">
    <source>
        <dbReference type="ARBA" id="ARBA00023012"/>
    </source>
</evidence>
<evidence type="ECO:0000313" key="8">
    <source>
        <dbReference type="Proteomes" id="UP001165378"/>
    </source>
</evidence>
<feature type="domain" description="Histidine kinase" evidence="6">
    <location>
        <begin position="296"/>
        <end position="477"/>
    </location>
</feature>
<dbReference type="Gene3D" id="1.10.287.130">
    <property type="match status" value="1"/>
</dbReference>
<name>A0AA41QAP1_9ACTN</name>
<evidence type="ECO:0000313" key="7">
    <source>
        <dbReference type="EMBL" id="MCF2533307.1"/>
    </source>
</evidence>
<dbReference type="PRINTS" id="PR00344">
    <property type="entry name" value="BCTRLSENSOR"/>
</dbReference>
<dbReference type="PANTHER" id="PTHR43065:SF48">
    <property type="entry name" value="HISTIDINE KINASE"/>
    <property type="match status" value="1"/>
</dbReference>
<protein>
    <recommendedName>
        <fullName evidence="2">histidine kinase</fullName>
        <ecNumber evidence="2">2.7.13.3</ecNumber>
    </recommendedName>
</protein>
<feature type="compositionally biased region" description="Pro residues" evidence="5">
    <location>
        <begin position="483"/>
        <end position="500"/>
    </location>
</feature>
<keyword evidence="8" id="KW-1185">Reference proteome</keyword>
<evidence type="ECO:0000256" key="5">
    <source>
        <dbReference type="SAM" id="MobiDB-lite"/>
    </source>
</evidence>
<comment type="catalytic activity">
    <reaction evidence="1">
        <text>ATP + protein L-histidine = ADP + protein N-phospho-L-histidine.</text>
        <dbReference type="EC" id="2.7.13.3"/>
    </reaction>
</comment>
<dbReference type="RefSeq" id="WP_235058082.1">
    <property type="nucleotide sequence ID" value="NZ_JAKFHA010000047.1"/>
</dbReference>
<keyword evidence="4" id="KW-0902">Two-component regulatory system</keyword>
<dbReference type="CDD" id="cd00038">
    <property type="entry name" value="CAP_ED"/>
    <property type="match status" value="1"/>
</dbReference>
<dbReference type="InterPro" id="IPR005467">
    <property type="entry name" value="His_kinase_dom"/>
</dbReference>
<gene>
    <name evidence="7" type="ORF">LZ495_39660</name>
</gene>